<evidence type="ECO:0000313" key="1">
    <source>
        <dbReference type="EMBL" id="KAF2178065.1"/>
    </source>
</evidence>
<dbReference type="OrthoDB" id="4368338at2759"/>
<keyword evidence="2" id="KW-1185">Reference proteome</keyword>
<dbReference type="AlphaFoldDB" id="A0A6A6DG07"/>
<sequence length="83" mass="9687">MSDTYQDIETRIQDAIHTIQSQENPNISDTARQFSVPRQRLYPCWHGRPVKSNLLGPNHRFSIKEERALCCYLNRLDQIGFPA</sequence>
<name>A0A6A6DG07_9PEZI</name>
<dbReference type="Proteomes" id="UP000800200">
    <property type="component" value="Unassembled WGS sequence"/>
</dbReference>
<evidence type="ECO:0008006" key="3">
    <source>
        <dbReference type="Google" id="ProtNLM"/>
    </source>
</evidence>
<gene>
    <name evidence="1" type="ORF">K469DRAFT_805689</name>
</gene>
<evidence type="ECO:0000313" key="2">
    <source>
        <dbReference type="Proteomes" id="UP000800200"/>
    </source>
</evidence>
<protein>
    <recommendedName>
        <fullName evidence="3">HTH psq-type domain-containing protein</fullName>
    </recommendedName>
</protein>
<reference evidence="1" key="1">
    <citation type="journal article" date="2020" name="Stud. Mycol.">
        <title>101 Dothideomycetes genomes: a test case for predicting lifestyles and emergence of pathogens.</title>
        <authorList>
            <person name="Haridas S."/>
            <person name="Albert R."/>
            <person name="Binder M."/>
            <person name="Bloem J."/>
            <person name="Labutti K."/>
            <person name="Salamov A."/>
            <person name="Andreopoulos B."/>
            <person name="Baker S."/>
            <person name="Barry K."/>
            <person name="Bills G."/>
            <person name="Bluhm B."/>
            <person name="Cannon C."/>
            <person name="Castanera R."/>
            <person name="Culley D."/>
            <person name="Daum C."/>
            <person name="Ezra D."/>
            <person name="Gonzalez J."/>
            <person name="Henrissat B."/>
            <person name="Kuo A."/>
            <person name="Liang C."/>
            <person name="Lipzen A."/>
            <person name="Lutzoni F."/>
            <person name="Magnuson J."/>
            <person name="Mondo S."/>
            <person name="Nolan M."/>
            <person name="Ohm R."/>
            <person name="Pangilinan J."/>
            <person name="Park H.-J."/>
            <person name="Ramirez L."/>
            <person name="Alfaro M."/>
            <person name="Sun H."/>
            <person name="Tritt A."/>
            <person name="Yoshinaga Y."/>
            <person name="Zwiers L.-H."/>
            <person name="Turgeon B."/>
            <person name="Goodwin S."/>
            <person name="Spatafora J."/>
            <person name="Crous P."/>
            <person name="Grigoriev I."/>
        </authorList>
    </citation>
    <scope>NUCLEOTIDE SEQUENCE</scope>
    <source>
        <strain evidence="1">CBS 207.26</strain>
    </source>
</reference>
<proteinExistence type="predicted"/>
<accession>A0A6A6DG07</accession>
<organism evidence="1 2">
    <name type="scientific">Zopfia rhizophila CBS 207.26</name>
    <dbReference type="NCBI Taxonomy" id="1314779"/>
    <lineage>
        <taxon>Eukaryota</taxon>
        <taxon>Fungi</taxon>
        <taxon>Dikarya</taxon>
        <taxon>Ascomycota</taxon>
        <taxon>Pezizomycotina</taxon>
        <taxon>Dothideomycetes</taxon>
        <taxon>Dothideomycetes incertae sedis</taxon>
        <taxon>Zopfiaceae</taxon>
        <taxon>Zopfia</taxon>
    </lineage>
</organism>
<dbReference type="EMBL" id="ML994679">
    <property type="protein sequence ID" value="KAF2178065.1"/>
    <property type="molecule type" value="Genomic_DNA"/>
</dbReference>